<reference evidence="1" key="1">
    <citation type="journal article" date="2020" name="Stud. Mycol.">
        <title>101 Dothideomycetes genomes: a test case for predicting lifestyles and emergence of pathogens.</title>
        <authorList>
            <person name="Haridas S."/>
            <person name="Albert R."/>
            <person name="Binder M."/>
            <person name="Bloem J."/>
            <person name="Labutti K."/>
            <person name="Salamov A."/>
            <person name="Andreopoulos B."/>
            <person name="Baker S."/>
            <person name="Barry K."/>
            <person name="Bills G."/>
            <person name="Bluhm B."/>
            <person name="Cannon C."/>
            <person name="Castanera R."/>
            <person name="Culley D."/>
            <person name="Daum C."/>
            <person name="Ezra D."/>
            <person name="Gonzalez J."/>
            <person name="Henrissat B."/>
            <person name="Kuo A."/>
            <person name="Liang C."/>
            <person name="Lipzen A."/>
            <person name="Lutzoni F."/>
            <person name="Magnuson J."/>
            <person name="Mondo S."/>
            <person name="Nolan M."/>
            <person name="Ohm R."/>
            <person name="Pangilinan J."/>
            <person name="Park H.-J."/>
            <person name="Ramirez L."/>
            <person name="Alfaro M."/>
            <person name="Sun H."/>
            <person name="Tritt A."/>
            <person name="Yoshinaga Y."/>
            <person name="Zwiers L.-H."/>
            <person name="Turgeon B."/>
            <person name="Goodwin S."/>
            <person name="Spatafora J."/>
            <person name="Crous P."/>
            <person name="Grigoriev I."/>
        </authorList>
    </citation>
    <scope>NUCLEOTIDE SEQUENCE</scope>
    <source>
        <strain evidence="1">ATCC 200398</strain>
    </source>
</reference>
<evidence type="ECO:0000313" key="2">
    <source>
        <dbReference type="Proteomes" id="UP000799755"/>
    </source>
</evidence>
<accession>A0ACB6QLD8</accession>
<organism evidence="1 2">
    <name type="scientific">Lindgomyces ingoldianus</name>
    <dbReference type="NCBI Taxonomy" id="673940"/>
    <lineage>
        <taxon>Eukaryota</taxon>
        <taxon>Fungi</taxon>
        <taxon>Dikarya</taxon>
        <taxon>Ascomycota</taxon>
        <taxon>Pezizomycotina</taxon>
        <taxon>Dothideomycetes</taxon>
        <taxon>Pleosporomycetidae</taxon>
        <taxon>Pleosporales</taxon>
        <taxon>Lindgomycetaceae</taxon>
        <taxon>Lindgomyces</taxon>
    </lineage>
</organism>
<comment type="caution">
    <text evidence="1">The sequence shown here is derived from an EMBL/GenBank/DDBJ whole genome shotgun (WGS) entry which is preliminary data.</text>
</comment>
<evidence type="ECO:0000313" key="1">
    <source>
        <dbReference type="EMBL" id="KAF2467711.1"/>
    </source>
</evidence>
<dbReference type="EMBL" id="MU003519">
    <property type="protein sequence ID" value="KAF2467711.1"/>
    <property type="molecule type" value="Genomic_DNA"/>
</dbReference>
<gene>
    <name evidence="1" type="ORF">BDR25DRAFT_291688</name>
</gene>
<name>A0ACB6QLD8_9PLEO</name>
<protein>
    <submittedName>
        <fullName evidence="1">Uncharacterized protein</fullName>
    </submittedName>
</protein>
<dbReference type="Proteomes" id="UP000799755">
    <property type="component" value="Unassembled WGS sequence"/>
</dbReference>
<sequence>MHANIPRQKDVEFNNPLAPKWPKGNTTQQTKSTSIEGTNERPKTKEKIEKNAREQQFEEGMRKRLAKFGFQENQIEGMVNPKDELEQGKSSAKPLPWIPTQEPTYVKVHKDHLAIDTLIYYNIPYEIDRSDPNYIIILSEMGPRETEILFEHTRRLRNRGASLLLENRNADKRPEHAWVGRRTRRNSLPSLHKNSDNIPPMVREFSPAQDDFEAKPKASRKFTAGARVETAKSYGEATDADRRQNE</sequence>
<keyword evidence="2" id="KW-1185">Reference proteome</keyword>
<proteinExistence type="predicted"/>